<evidence type="ECO:0000313" key="11">
    <source>
        <dbReference type="Proteomes" id="UP000030377"/>
    </source>
</evidence>
<dbReference type="FunFam" id="3.30.70.1230:FF:000016">
    <property type="entry name" value="Adenylate/guanylate cyclase domain-containing protein"/>
    <property type="match status" value="1"/>
</dbReference>
<dbReference type="eggNOG" id="COG4252">
    <property type="taxonomic scope" value="Bacteria"/>
</dbReference>
<gene>
    <name evidence="10" type="ORF">MA20_19400</name>
</gene>
<keyword evidence="5 7" id="KW-1133">Transmembrane helix</keyword>
<keyword evidence="4 7" id="KW-0812">Transmembrane</keyword>
<dbReference type="GO" id="GO:0035556">
    <property type="term" value="P:intracellular signal transduction"/>
    <property type="evidence" value="ECO:0007669"/>
    <property type="project" value="InterPro"/>
</dbReference>
<dbReference type="CDD" id="cd07302">
    <property type="entry name" value="CHD"/>
    <property type="match status" value="1"/>
</dbReference>
<dbReference type="InterPro" id="IPR029787">
    <property type="entry name" value="Nucleotide_cyclase"/>
</dbReference>
<dbReference type="SMART" id="SM00044">
    <property type="entry name" value="CYCc"/>
    <property type="match status" value="1"/>
</dbReference>
<dbReference type="EMBL" id="JRPN01000015">
    <property type="protein sequence ID" value="KGT78281.1"/>
    <property type="molecule type" value="Genomic_DNA"/>
</dbReference>
<feature type="transmembrane region" description="Helical" evidence="7">
    <location>
        <begin position="357"/>
        <end position="376"/>
    </location>
</feature>
<dbReference type="PANTHER" id="PTHR43081:SF1">
    <property type="entry name" value="ADENYLATE CYCLASE, TERMINAL-DIFFERENTIATION SPECIFIC"/>
    <property type="match status" value="1"/>
</dbReference>
<evidence type="ECO:0000256" key="6">
    <source>
        <dbReference type="ARBA" id="ARBA00023136"/>
    </source>
</evidence>
<feature type="domain" description="Guanylate cyclase" evidence="8">
    <location>
        <begin position="475"/>
        <end position="615"/>
    </location>
</feature>
<dbReference type="InterPro" id="IPR007890">
    <property type="entry name" value="CHASE2"/>
</dbReference>
<evidence type="ECO:0000256" key="7">
    <source>
        <dbReference type="SAM" id="Phobius"/>
    </source>
</evidence>
<dbReference type="eggNOG" id="COG2114">
    <property type="taxonomic scope" value="Bacteria"/>
</dbReference>
<dbReference type="GO" id="GO:0030313">
    <property type="term" value="C:cell envelope"/>
    <property type="evidence" value="ECO:0007669"/>
    <property type="project" value="UniProtKB-SubCell"/>
</dbReference>
<dbReference type="Gene3D" id="3.30.70.1230">
    <property type="entry name" value="Nucleotide cyclase"/>
    <property type="match status" value="1"/>
</dbReference>
<evidence type="ECO:0000259" key="8">
    <source>
        <dbReference type="PROSITE" id="PS50125"/>
    </source>
</evidence>
<keyword evidence="3" id="KW-1003">Cell membrane</keyword>
<dbReference type="STRING" id="375.BKD09_RS46310"/>
<sequence length="743" mass="82498">MKRLKILRRWFARKLGFARLMCLALLVVFAGFRVWDPPPIQELRLRTFDMFQLIDPRHKAARPVTIIDIDDKSLAKLGQWPWPRTRIADLIVNLTNLGAVTIGFDMVFSEADRLNPDLVAGQMRSLDDATRAKLRELPTNDQILSEAIKRSQVVLGETGQPAISSEIDKTLPFTGVATVGEEGAERFLFEFPGLLRNVPVIEKVAAGRGLFSIKTERDGLIRRVPLIMRAQGNIMPSLSLEILRVVTNTPTLLVRTDKTGIRAVRLKGVEIPTDKNGQLWVHYARQDPSIYISAADVLDNTVPPAKIAGKLILVGTSAVGLNDIKTTPVSSTMPGVEIHAQVLESVLSRAVISQPNYALGVELIAALVIGLLVIIFTPNLGPVRLVLAGAMFAAILVGVSWFYYAQYRYLIDFTYPLLSTTAIYLTLIFASFVREQRQRVQIRGMFAQYMSPVLVEQLAQSPEKLVLGGEEREMTIMFSDVRGFTTISESYKQDPQGLIALMNRFLTPLTDVIIDQKGYIDKYMGDAIMAFWNAPLDDADHEVNACEAAIQMLEQIDAVNKEREREAADGGHVYIPLNVGIGLNTGIGVVGNMGSDLKKNYSVLGDSVNLASRLEGQSKEYGFPIIVGSRTALAAKDKFAILELDFIMVKGKTEPEVIYAIAGREDVMHSGAFQRLRNVTIEMLGCYRGRDWQGALNAIERGRRSEDADTLEKLFKLYEARIKEFQINPPAEGWNGAYALLTK</sequence>
<dbReference type="RefSeq" id="WP_041956381.1">
    <property type="nucleotide sequence ID" value="NZ_JRPN01000015.1"/>
</dbReference>
<dbReference type="GO" id="GO:0004016">
    <property type="term" value="F:adenylate cyclase activity"/>
    <property type="evidence" value="ECO:0007669"/>
    <property type="project" value="UniProtKB-ARBA"/>
</dbReference>
<comment type="subcellular location">
    <subcellularLocation>
        <location evidence="1">Cell envelope</location>
    </subcellularLocation>
</comment>
<evidence type="ECO:0000256" key="2">
    <source>
        <dbReference type="ARBA" id="ARBA00005381"/>
    </source>
</evidence>
<feature type="transmembrane region" description="Helical" evidence="7">
    <location>
        <begin position="383"/>
        <end position="403"/>
    </location>
</feature>
<dbReference type="AlphaFoldDB" id="A0A0A3XYM4"/>
<feature type="transmembrane region" description="Helical" evidence="7">
    <location>
        <begin position="415"/>
        <end position="433"/>
    </location>
</feature>
<comment type="caution">
    <text evidence="10">The sequence shown here is derived from an EMBL/GenBank/DDBJ whole genome shotgun (WGS) entry which is preliminary data.</text>
</comment>
<comment type="similarity">
    <text evidence="2">Belongs to the adenylyl cyclase class-3 family.</text>
</comment>
<feature type="domain" description="HTH cro/C1-type" evidence="9">
    <location>
        <begin position="693"/>
        <end position="725"/>
    </location>
</feature>
<dbReference type="GO" id="GO:0006171">
    <property type="term" value="P:cAMP biosynthetic process"/>
    <property type="evidence" value="ECO:0007669"/>
    <property type="project" value="TreeGrafter"/>
</dbReference>
<evidence type="ECO:0000256" key="1">
    <source>
        <dbReference type="ARBA" id="ARBA00004196"/>
    </source>
</evidence>
<accession>A0A0A3XYM4</accession>
<dbReference type="Pfam" id="PF00211">
    <property type="entry name" value="Guanylate_cyc"/>
    <property type="match status" value="1"/>
</dbReference>
<evidence type="ECO:0000256" key="5">
    <source>
        <dbReference type="ARBA" id="ARBA00022989"/>
    </source>
</evidence>
<dbReference type="SUPFAM" id="SSF55073">
    <property type="entry name" value="Nucleotide cyclase"/>
    <property type="match status" value="1"/>
</dbReference>
<dbReference type="InterPro" id="IPR001387">
    <property type="entry name" value="Cro/C1-type_HTH"/>
</dbReference>
<proteinExistence type="inferred from homology"/>
<evidence type="ECO:0000256" key="3">
    <source>
        <dbReference type="ARBA" id="ARBA00022475"/>
    </source>
</evidence>
<dbReference type="InterPro" id="IPR001054">
    <property type="entry name" value="A/G_cyclase"/>
</dbReference>
<protein>
    <submittedName>
        <fullName evidence="10">Adenylate cyclase</fullName>
    </submittedName>
</protein>
<evidence type="ECO:0000259" key="9">
    <source>
        <dbReference type="PROSITE" id="PS50943"/>
    </source>
</evidence>
<dbReference type="Pfam" id="PF05226">
    <property type="entry name" value="CHASE2"/>
    <property type="match status" value="1"/>
</dbReference>
<dbReference type="PROSITE" id="PS50943">
    <property type="entry name" value="HTH_CROC1"/>
    <property type="match status" value="1"/>
</dbReference>
<dbReference type="PROSITE" id="PS50125">
    <property type="entry name" value="GUANYLATE_CYCLASE_2"/>
    <property type="match status" value="1"/>
</dbReference>
<dbReference type="Proteomes" id="UP000030377">
    <property type="component" value="Unassembled WGS sequence"/>
</dbReference>
<evidence type="ECO:0000256" key="4">
    <source>
        <dbReference type="ARBA" id="ARBA00022692"/>
    </source>
</evidence>
<dbReference type="PANTHER" id="PTHR43081">
    <property type="entry name" value="ADENYLATE CYCLASE, TERMINAL-DIFFERENTIATION SPECIFIC-RELATED"/>
    <property type="match status" value="1"/>
</dbReference>
<organism evidence="10 11">
    <name type="scientific">Bradyrhizobium japonicum</name>
    <dbReference type="NCBI Taxonomy" id="375"/>
    <lineage>
        <taxon>Bacteria</taxon>
        <taxon>Pseudomonadati</taxon>
        <taxon>Pseudomonadota</taxon>
        <taxon>Alphaproteobacteria</taxon>
        <taxon>Hyphomicrobiales</taxon>
        <taxon>Nitrobacteraceae</taxon>
        <taxon>Bradyrhizobium</taxon>
    </lineage>
</organism>
<dbReference type="SMART" id="SM01080">
    <property type="entry name" value="CHASE2"/>
    <property type="match status" value="1"/>
</dbReference>
<keyword evidence="6 7" id="KW-0472">Membrane</keyword>
<name>A0A0A3XYM4_BRAJP</name>
<dbReference type="InterPro" id="IPR050697">
    <property type="entry name" value="Adenylyl/Guanylyl_Cyclase_3/4"/>
</dbReference>
<evidence type="ECO:0000313" key="10">
    <source>
        <dbReference type="EMBL" id="KGT78281.1"/>
    </source>
</evidence>
<reference evidence="10 11" key="1">
    <citation type="submission" date="2014-09" db="EMBL/GenBank/DDBJ databases">
        <title>Draft genome of Bradyrhizobium japonicum Is-34.</title>
        <authorList>
            <person name="Tsurumaru H."/>
            <person name="Yamakawa T."/>
            <person name="Hashimoto S."/>
            <person name="Okizaki K."/>
            <person name="Kanesaki Y."/>
            <person name="Yoshikawa H."/>
            <person name="Yajima S."/>
        </authorList>
    </citation>
    <scope>NUCLEOTIDE SEQUENCE [LARGE SCALE GENOMIC DNA]</scope>
    <source>
        <strain evidence="10 11">Is-34</strain>
    </source>
</reference>